<dbReference type="AlphaFoldDB" id="A0A8S1MEU6"/>
<reference evidence="1" key="1">
    <citation type="submission" date="2021-01" db="EMBL/GenBank/DDBJ databases">
        <authorList>
            <consortium name="Genoscope - CEA"/>
            <person name="William W."/>
        </authorList>
    </citation>
    <scope>NUCLEOTIDE SEQUENCE</scope>
</reference>
<comment type="caution">
    <text evidence="1">The sequence shown here is derived from an EMBL/GenBank/DDBJ whole genome shotgun (WGS) entry which is preliminary data.</text>
</comment>
<dbReference type="Proteomes" id="UP000692954">
    <property type="component" value="Unassembled WGS sequence"/>
</dbReference>
<keyword evidence="2" id="KW-1185">Reference proteome</keyword>
<dbReference type="EMBL" id="CAJJDN010000038">
    <property type="protein sequence ID" value="CAD8078658.1"/>
    <property type="molecule type" value="Genomic_DNA"/>
</dbReference>
<evidence type="ECO:0000313" key="2">
    <source>
        <dbReference type="Proteomes" id="UP000692954"/>
    </source>
</evidence>
<proteinExistence type="predicted"/>
<protein>
    <submittedName>
        <fullName evidence="1">Uncharacterized protein</fullName>
    </submittedName>
</protein>
<organism evidence="1 2">
    <name type="scientific">Paramecium sonneborni</name>
    <dbReference type="NCBI Taxonomy" id="65129"/>
    <lineage>
        <taxon>Eukaryota</taxon>
        <taxon>Sar</taxon>
        <taxon>Alveolata</taxon>
        <taxon>Ciliophora</taxon>
        <taxon>Intramacronucleata</taxon>
        <taxon>Oligohymenophorea</taxon>
        <taxon>Peniculida</taxon>
        <taxon>Parameciidae</taxon>
        <taxon>Paramecium</taxon>
    </lineage>
</organism>
<sequence>MSKQNKEEQSAKLKLQEHWHQLIKLKYQGSKQDETHKFQQPKCILTIIKKRLSETKKQNTYTKLDFIIRSKYQQRHIKYQVQITLDKLNYYKMQTIQYKQF</sequence>
<name>A0A8S1MEU6_9CILI</name>
<evidence type="ECO:0000313" key="1">
    <source>
        <dbReference type="EMBL" id="CAD8078658.1"/>
    </source>
</evidence>
<gene>
    <name evidence="1" type="ORF">PSON_ATCC_30995.1.T0380038</name>
</gene>
<accession>A0A8S1MEU6</accession>